<feature type="region of interest" description="Disordered" evidence="2">
    <location>
        <begin position="320"/>
        <end position="345"/>
    </location>
</feature>
<dbReference type="STRING" id="1806994.A0A507BGR0"/>
<dbReference type="PRINTS" id="PR00682">
    <property type="entry name" value="IPNSYNTHASE"/>
</dbReference>
<sequence length="345" mass="38733">MAAVDWAPLCIVDLAGYDSLSKRAEIANQLKTAATTAGFFVVVNHGIPRKQVDDMYALLRTYFNQSAQEKLKHVISQDGNYEGYTPVGMRVGLLSEVYNMYTVPNPPFKRDKPDLFKQNLAQVEAFQRATHSVCLKLMELLAIMFQVPESAGGTSYFTKRHDFEEKSGSVLRMMKYPARSVEEDAKSANVRVGGHTDFGSLTLMFNPELSALQVLGSDNKWRFVKPYPGALICNIADSLQYMTGNVLKSTLHRVMRPVGMNQEPIKDVDRYNLLYLLRPSDHIRLEAVPSPIVPRREATQAAPTAAEYVQARIRAGFQGRDADRKKLQSKAVKESGRDLKRVELN</sequence>
<dbReference type="Pfam" id="PF14226">
    <property type="entry name" value="DIOX_N"/>
    <property type="match status" value="1"/>
</dbReference>
<dbReference type="Pfam" id="PF03171">
    <property type="entry name" value="2OG-FeII_Oxy"/>
    <property type="match status" value="1"/>
</dbReference>
<keyword evidence="1" id="KW-0479">Metal-binding</keyword>
<keyword evidence="5" id="KW-1185">Reference proteome</keyword>
<gene>
    <name evidence="4" type="ORF">SmJEL517_g06211</name>
</gene>
<reference evidence="4 5" key="1">
    <citation type="journal article" date="2019" name="Sci. Rep.">
        <title>Comparative genomics of chytrid fungi reveal insights into the obligate biotrophic and pathogenic lifestyle of Synchytrium endobioticum.</title>
        <authorList>
            <person name="van de Vossenberg B.T.L.H."/>
            <person name="Warris S."/>
            <person name="Nguyen H.D.T."/>
            <person name="van Gent-Pelzer M.P.E."/>
            <person name="Joly D.L."/>
            <person name="van de Geest H.C."/>
            <person name="Bonants P.J.M."/>
            <person name="Smith D.S."/>
            <person name="Levesque C.A."/>
            <person name="van der Lee T.A.J."/>
        </authorList>
    </citation>
    <scope>NUCLEOTIDE SEQUENCE [LARGE SCALE GENOMIC DNA]</scope>
    <source>
        <strain evidence="4 5">JEL517</strain>
    </source>
</reference>
<feature type="domain" description="Fe2OG dioxygenase" evidence="3">
    <location>
        <begin position="166"/>
        <end position="279"/>
    </location>
</feature>
<dbReference type="GO" id="GO:0046872">
    <property type="term" value="F:metal ion binding"/>
    <property type="evidence" value="ECO:0007669"/>
    <property type="project" value="UniProtKB-KW"/>
</dbReference>
<dbReference type="OrthoDB" id="288590at2759"/>
<dbReference type="PROSITE" id="PS51471">
    <property type="entry name" value="FE2OG_OXY"/>
    <property type="match status" value="1"/>
</dbReference>
<dbReference type="AlphaFoldDB" id="A0A507BGR0"/>
<dbReference type="Proteomes" id="UP000319731">
    <property type="component" value="Unassembled WGS sequence"/>
</dbReference>
<dbReference type="SUPFAM" id="SSF51197">
    <property type="entry name" value="Clavaminate synthase-like"/>
    <property type="match status" value="1"/>
</dbReference>
<evidence type="ECO:0000259" key="3">
    <source>
        <dbReference type="PROSITE" id="PS51471"/>
    </source>
</evidence>
<keyword evidence="1" id="KW-0408">Iron</keyword>
<proteinExistence type="inferred from homology"/>
<keyword evidence="1" id="KW-0560">Oxidoreductase</keyword>
<comment type="caution">
    <text evidence="4">The sequence shown here is derived from an EMBL/GenBank/DDBJ whole genome shotgun (WGS) entry which is preliminary data.</text>
</comment>
<evidence type="ECO:0000313" key="4">
    <source>
        <dbReference type="EMBL" id="TPX30170.1"/>
    </source>
</evidence>
<dbReference type="GeneID" id="42007434"/>
<comment type="similarity">
    <text evidence="1">Belongs to the iron/ascorbate-dependent oxidoreductase family.</text>
</comment>
<dbReference type="PANTHER" id="PTHR47990">
    <property type="entry name" value="2-OXOGLUTARATE (2OG) AND FE(II)-DEPENDENT OXYGENASE SUPERFAMILY PROTEIN-RELATED"/>
    <property type="match status" value="1"/>
</dbReference>
<dbReference type="RefSeq" id="XP_031021894.1">
    <property type="nucleotide sequence ID" value="XM_031172137.1"/>
</dbReference>
<dbReference type="InterPro" id="IPR026992">
    <property type="entry name" value="DIOX_N"/>
</dbReference>
<dbReference type="GO" id="GO:0016491">
    <property type="term" value="F:oxidoreductase activity"/>
    <property type="evidence" value="ECO:0007669"/>
    <property type="project" value="UniProtKB-KW"/>
</dbReference>
<dbReference type="InterPro" id="IPR027443">
    <property type="entry name" value="IPNS-like_sf"/>
</dbReference>
<accession>A0A507BGR0</accession>
<dbReference type="InterPro" id="IPR005123">
    <property type="entry name" value="Oxoglu/Fe-dep_dioxygenase_dom"/>
</dbReference>
<protein>
    <recommendedName>
        <fullName evidence="3">Fe2OG dioxygenase domain-containing protein</fullName>
    </recommendedName>
</protein>
<dbReference type="Gene3D" id="2.60.120.330">
    <property type="entry name" value="B-lactam Antibiotic, Isopenicillin N Synthase, Chain"/>
    <property type="match status" value="1"/>
</dbReference>
<name>A0A507BGR0_9FUNG</name>
<evidence type="ECO:0000256" key="1">
    <source>
        <dbReference type="RuleBase" id="RU003682"/>
    </source>
</evidence>
<evidence type="ECO:0000313" key="5">
    <source>
        <dbReference type="Proteomes" id="UP000319731"/>
    </source>
</evidence>
<dbReference type="InterPro" id="IPR044861">
    <property type="entry name" value="IPNS-like_FE2OG_OXY"/>
</dbReference>
<evidence type="ECO:0000256" key="2">
    <source>
        <dbReference type="SAM" id="MobiDB-lite"/>
    </source>
</evidence>
<dbReference type="InterPro" id="IPR050231">
    <property type="entry name" value="Iron_ascorbate_oxido_reductase"/>
</dbReference>
<dbReference type="EMBL" id="QEAO01000090">
    <property type="protein sequence ID" value="TPX30170.1"/>
    <property type="molecule type" value="Genomic_DNA"/>
</dbReference>
<organism evidence="4 5">
    <name type="scientific">Synchytrium microbalum</name>
    <dbReference type="NCBI Taxonomy" id="1806994"/>
    <lineage>
        <taxon>Eukaryota</taxon>
        <taxon>Fungi</taxon>
        <taxon>Fungi incertae sedis</taxon>
        <taxon>Chytridiomycota</taxon>
        <taxon>Chytridiomycota incertae sedis</taxon>
        <taxon>Chytridiomycetes</taxon>
        <taxon>Synchytriales</taxon>
        <taxon>Synchytriaceae</taxon>
        <taxon>Synchytrium</taxon>
    </lineage>
</organism>